<name>X1PDS7_9ZZZZ</name>
<gene>
    <name evidence="1" type="ORF">S06H3_26450</name>
</gene>
<evidence type="ECO:0000313" key="1">
    <source>
        <dbReference type="EMBL" id="GAI29064.1"/>
    </source>
</evidence>
<reference evidence="1" key="1">
    <citation type="journal article" date="2014" name="Front. Microbiol.">
        <title>High frequency of phylogenetically diverse reductive dehalogenase-homologous genes in deep subseafloor sedimentary metagenomes.</title>
        <authorList>
            <person name="Kawai M."/>
            <person name="Futagami T."/>
            <person name="Toyoda A."/>
            <person name="Takaki Y."/>
            <person name="Nishi S."/>
            <person name="Hori S."/>
            <person name="Arai W."/>
            <person name="Tsubouchi T."/>
            <person name="Morono Y."/>
            <person name="Uchiyama I."/>
            <person name="Ito T."/>
            <person name="Fujiyama A."/>
            <person name="Inagaki F."/>
            <person name="Takami H."/>
        </authorList>
    </citation>
    <scope>NUCLEOTIDE SEQUENCE</scope>
    <source>
        <strain evidence="1">Expedition CK06-06</strain>
    </source>
</reference>
<feature type="non-terminal residue" evidence="1">
    <location>
        <position position="1"/>
    </location>
</feature>
<accession>X1PDS7</accession>
<protein>
    <submittedName>
        <fullName evidence="1">Uncharacterized protein</fullName>
    </submittedName>
</protein>
<sequence>NPIANAVVVWGHDNTLTLLNGYRIWPGATYSVDIDNVNKIWVIGTKDEVISYGGVN</sequence>
<dbReference type="AlphaFoldDB" id="X1PDS7"/>
<dbReference type="EMBL" id="BARV01015292">
    <property type="protein sequence ID" value="GAI29064.1"/>
    <property type="molecule type" value="Genomic_DNA"/>
</dbReference>
<comment type="caution">
    <text evidence="1">The sequence shown here is derived from an EMBL/GenBank/DDBJ whole genome shotgun (WGS) entry which is preliminary data.</text>
</comment>
<organism evidence="1">
    <name type="scientific">marine sediment metagenome</name>
    <dbReference type="NCBI Taxonomy" id="412755"/>
    <lineage>
        <taxon>unclassified sequences</taxon>
        <taxon>metagenomes</taxon>
        <taxon>ecological metagenomes</taxon>
    </lineage>
</organism>
<proteinExistence type="predicted"/>